<dbReference type="InterPro" id="IPR035901">
    <property type="entry name" value="GIY-YIG_endonuc_sf"/>
</dbReference>
<protein>
    <recommendedName>
        <fullName evidence="1">GIY-YIG domain-containing protein</fullName>
    </recommendedName>
</protein>
<evidence type="ECO:0000313" key="2">
    <source>
        <dbReference type="EMBL" id="MBC5991417.1"/>
    </source>
</evidence>
<dbReference type="AlphaFoldDB" id="A0A923SHC9"/>
<accession>A0A923SHC9</accession>
<dbReference type="RefSeq" id="WP_187065423.1">
    <property type="nucleotide sequence ID" value="NZ_JACRVF010000001.1"/>
</dbReference>
<name>A0A923SHC9_9BACT</name>
<evidence type="ECO:0000259" key="1">
    <source>
        <dbReference type="PROSITE" id="PS50164"/>
    </source>
</evidence>
<dbReference type="Gene3D" id="3.40.1440.10">
    <property type="entry name" value="GIY-YIG endonuclease"/>
    <property type="match status" value="1"/>
</dbReference>
<reference evidence="2" key="1">
    <citation type="submission" date="2020-08" db="EMBL/GenBank/DDBJ databases">
        <title>Pontibacter sp. SD6 16S ribosomal RNA gene Genome sequencing and assembly.</title>
        <authorList>
            <person name="Kang M."/>
        </authorList>
    </citation>
    <scope>NUCLEOTIDE SEQUENCE</scope>
    <source>
        <strain evidence="2">SD6</strain>
    </source>
</reference>
<sequence length="173" mass="21120">MSGFSLYTNKRIKKEKSTRWLKFFIDFDFSKKNHTKLRKYISSWAPPLLFNKANRKLVPNQPGIYLFFVKPDKQLFNEQSYILYIGYSMNLWKRYGDYINKYKPSEEPNYFHRRLMLNAWEDSLYYTFLELKNHTQAEVMEIEDMLIDSMVPPINRDFTHAFIKEQVRINRMQ</sequence>
<dbReference type="SUPFAM" id="SSF82771">
    <property type="entry name" value="GIY-YIG endonuclease"/>
    <property type="match status" value="1"/>
</dbReference>
<organism evidence="2 3">
    <name type="scientific">Pontibacter cellulosilyticus</name>
    <dbReference type="NCBI Taxonomy" id="1720253"/>
    <lineage>
        <taxon>Bacteria</taxon>
        <taxon>Pseudomonadati</taxon>
        <taxon>Bacteroidota</taxon>
        <taxon>Cytophagia</taxon>
        <taxon>Cytophagales</taxon>
        <taxon>Hymenobacteraceae</taxon>
        <taxon>Pontibacter</taxon>
    </lineage>
</organism>
<keyword evidence="3" id="KW-1185">Reference proteome</keyword>
<dbReference type="SMART" id="SM00465">
    <property type="entry name" value="GIYc"/>
    <property type="match status" value="1"/>
</dbReference>
<dbReference type="Proteomes" id="UP000603640">
    <property type="component" value="Unassembled WGS sequence"/>
</dbReference>
<gene>
    <name evidence="2" type="ORF">H8S84_01050</name>
</gene>
<comment type="caution">
    <text evidence="2">The sequence shown here is derived from an EMBL/GenBank/DDBJ whole genome shotgun (WGS) entry which is preliminary data.</text>
</comment>
<dbReference type="PROSITE" id="PS50164">
    <property type="entry name" value="GIY_YIG"/>
    <property type="match status" value="1"/>
</dbReference>
<dbReference type="EMBL" id="JACRVF010000001">
    <property type="protein sequence ID" value="MBC5991417.1"/>
    <property type="molecule type" value="Genomic_DNA"/>
</dbReference>
<feature type="domain" description="GIY-YIG" evidence="1">
    <location>
        <begin position="60"/>
        <end position="156"/>
    </location>
</feature>
<dbReference type="InterPro" id="IPR000305">
    <property type="entry name" value="GIY-YIG_endonuc"/>
</dbReference>
<evidence type="ECO:0000313" key="3">
    <source>
        <dbReference type="Proteomes" id="UP000603640"/>
    </source>
</evidence>
<proteinExistence type="predicted"/>